<evidence type="ECO:0000313" key="11">
    <source>
        <dbReference type="Proteomes" id="UP000176604"/>
    </source>
</evidence>
<dbReference type="UniPathway" id="UPA00035">
    <property type="reaction ID" value="UER00044"/>
</dbReference>
<evidence type="ECO:0000256" key="6">
    <source>
        <dbReference type="ARBA" id="ARBA00023239"/>
    </source>
</evidence>
<feature type="active site" description="Proton acceptor" evidence="8">
    <location>
        <position position="27"/>
    </location>
</feature>
<name>A0A1F7ULZ7_9BACT</name>
<keyword evidence="4 8" id="KW-0822">Tryptophan biosynthesis</keyword>
<comment type="subunit">
    <text evidence="2 8">Tetramer of two alpha and two beta chains.</text>
</comment>
<dbReference type="HAMAP" id="MF_00131">
    <property type="entry name" value="Trp_synth_alpha"/>
    <property type="match status" value="1"/>
</dbReference>
<evidence type="ECO:0000256" key="7">
    <source>
        <dbReference type="ARBA" id="ARBA00049047"/>
    </source>
</evidence>
<reference evidence="10 11" key="1">
    <citation type="journal article" date="2016" name="Nat. Commun.">
        <title>Thousands of microbial genomes shed light on interconnected biogeochemical processes in an aquifer system.</title>
        <authorList>
            <person name="Anantharaman K."/>
            <person name="Brown C.T."/>
            <person name="Hug L.A."/>
            <person name="Sharon I."/>
            <person name="Castelle C.J."/>
            <person name="Probst A.J."/>
            <person name="Thomas B.C."/>
            <person name="Singh A."/>
            <person name="Wilkins M.J."/>
            <person name="Karaoz U."/>
            <person name="Brodie E.L."/>
            <person name="Williams K.H."/>
            <person name="Hubbard S.S."/>
            <person name="Banfield J.F."/>
        </authorList>
    </citation>
    <scope>NUCLEOTIDE SEQUENCE [LARGE SCALE GENOMIC DNA]</scope>
</reference>
<evidence type="ECO:0000256" key="2">
    <source>
        <dbReference type="ARBA" id="ARBA00011270"/>
    </source>
</evidence>
<organism evidence="10 11">
    <name type="scientific">Candidatus Uhrbacteria bacterium RIFCSPHIGHO2_12_FULL_54_23</name>
    <dbReference type="NCBI Taxonomy" id="1802397"/>
    <lineage>
        <taxon>Bacteria</taxon>
        <taxon>Candidatus Uhriibacteriota</taxon>
    </lineage>
</organism>
<dbReference type="PROSITE" id="PS00167">
    <property type="entry name" value="TRP_SYNTHASE_ALPHA"/>
    <property type="match status" value="1"/>
</dbReference>
<dbReference type="EMBL" id="MGEF01000014">
    <property type="protein sequence ID" value="OGL79255.1"/>
    <property type="molecule type" value="Genomic_DNA"/>
</dbReference>
<dbReference type="Gene3D" id="3.20.20.70">
    <property type="entry name" value="Aldolase class I"/>
    <property type="match status" value="1"/>
</dbReference>
<dbReference type="STRING" id="1802397.A3J43_01565"/>
<dbReference type="CDD" id="cd04724">
    <property type="entry name" value="Tryptophan_synthase_alpha"/>
    <property type="match status" value="1"/>
</dbReference>
<dbReference type="GO" id="GO:0004834">
    <property type="term" value="F:tryptophan synthase activity"/>
    <property type="evidence" value="ECO:0007669"/>
    <property type="project" value="UniProtKB-UniRule"/>
</dbReference>
<comment type="caution">
    <text evidence="10">The sequence shown here is derived from an EMBL/GenBank/DDBJ whole genome shotgun (WGS) entry which is preliminary data.</text>
</comment>
<keyword evidence="6 8" id="KW-0456">Lyase</keyword>
<feature type="active site" description="Proton acceptor" evidence="8">
    <location>
        <position position="16"/>
    </location>
</feature>
<keyword evidence="3 8" id="KW-0028">Amino-acid biosynthesis</keyword>
<dbReference type="InterPro" id="IPR011060">
    <property type="entry name" value="RibuloseP-bd_barrel"/>
</dbReference>
<comment type="function">
    <text evidence="8">The alpha subunit is responsible for the aldol cleavage of indoleglycerol phosphate to indole and glyceraldehyde 3-phosphate.</text>
</comment>
<comment type="similarity">
    <text evidence="8 9">Belongs to the TrpA family.</text>
</comment>
<evidence type="ECO:0000313" key="10">
    <source>
        <dbReference type="EMBL" id="OGL79255.1"/>
    </source>
</evidence>
<dbReference type="InterPro" id="IPR013785">
    <property type="entry name" value="Aldolase_TIM"/>
</dbReference>
<evidence type="ECO:0000256" key="3">
    <source>
        <dbReference type="ARBA" id="ARBA00022605"/>
    </source>
</evidence>
<evidence type="ECO:0000256" key="8">
    <source>
        <dbReference type="HAMAP-Rule" id="MF_00131"/>
    </source>
</evidence>
<gene>
    <name evidence="8" type="primary">trpA</name>
    <name evidence="10" type="ORF">A3J43_01565</name>
</gene>
<evidence type="ECO:0000256" key="5">
    <source>
        <dbReference type="ARBA" id="ARBA00023141"/>
    </source>
</evidence>
<dbReference type="Pfam" id="PF00290">
    <property type="entry name" value="Trp_syntA"/>
    <property type="match status" value="1"/>
</dbReference>
<dbReference type="EC" id="4.2.1.20" evidence="8"/>
<dbReference type="PANTHER" id="PTHR43406:SF1">
    <property type="entry name" value="TRYPTOPHAN SYNTHASE ALPHA CHAIN, CHLOROPLASTIC"/>
    <property type="match status" value="1"/>
</dbReference>
<dbReference type="AlphaFoldDB" id="A0A1F7ULZ7"/>
<evidence type="ECO:0000256" key="1">
    <source>
        <dbReference type="ARBA" id="ARBA00004733"/>
    </source>
</evidence>
<dbReference type="PANTHER" id="PTHR43406">
    <property type="entry name" value="TRYPTOPHAN SYNTHASE, ALPHA CHAIN"/>
    <property type="match status" value="1"/>
</dbReference>
<comment type="pathway">
    <text evidence="1 8">Amino-acid biosynthesis; L-tryptophan biosynthesis; L-tryptophan from chorismate: step 5/5.</text>
</comment>
<comment type="catalytic activity">
    <reaction evidence="7 8">
        <text>(1S,2R)-1-C-(indol-3-yl)glycerol 3-phosphate + L-serine = D-glyceraldehyde 3-phosphate + L-tryptophan + H2O</text>
        <dbReference type="Rhea" id="RHEA:10532"/>
        <dbReference type="ChEBI" id="CHEBI:15377"/>
        <dbReference type="ChEBI" id="CHEBI:33384"/>
        <dbReference type="ChEBI" id="CHEBI:57912"/>
        <dbReference type="ChEBI" id="CHEBI:58866"/>
        <dbReference type="ChEBI" id="CHEBI:59776"/>
        <dbReference type="EC" id="4.2.1.20"/>
    </reaction>
</comment>
<evidence type="ECO:0000256" key="9">
    <source>
        <dbReference type="RuleBase" id="RU003662"/>
    </source>
</evidence>
<sequence>MALVRSMAEAGVDFIELQIPFSDPLADGPTIMKANKIALEGGMKVANAFGAMKELSQQLSIPLLFMTYYNIVFHYGTEQFCRAAAASGASGLIVPDVPVDEEAHEHFWTAAEACGLIAMRFLSTVSTDERMQKVLDAPHRFLYFIGQQGTTGARATLHDELARHIERIRQHEAVSIAVGFGISKPAHITVLREAGADVAIIGSAVLNAYNEAHEGEKIETVARYVRAMVEAAR</sequence>
<dbReference type="Proteomes" id="UP000176604">
    <property type="component" value="Unassembled WGS sequence"/>
</dbReference>
<dbReference type="InterPro" id="IPR002028">
    <property type="entry name" value="Trp_synthase_suA"/>
</dbReference>
<accession>A0A1F7ULZ7</accession>
<proteinExistence type="inferred from homology"/>
<dbReference type="SUPFAM" id="SSF51366">
    <property type="entry name" value="Ribulose-phoshate binding barrel"/>
    <property type="match status" value="1"/>
</dbReference>
<dbReference type="GO" id="GO:0005829">
    <property type="term" value="C:cytosol"/>
    <property type="evidence" value="ECO:0007669"/>
    <property type="project" value="TreeGrafter"/>
</dbReference>
<evidence type="ECO:0000256" key="4">
    <source>
        <dbReference type="ARBA" id="ARBA00022822"/>
    </source>
</evidence>
<dbReference type="InterPro" id="IPR018204">
    <property type="entry name" value="Trp_synthase_alpha_AS"/>
</dbReference>
<protein>
    <recommendedName>
        <fullName evidence="8">Tryptophan synthase alpha chain</fullName>
        <ecNumber evidence="8">4.2.1.20</ecNumber>
    </recommendedName>
</protein>
<keyword evidence="5 8" id="KW-0057">Aromatic amino acid biosynthesis</keyword>
<dbReference type="NCBIfam" id="TIGR00262">
    <property type="entry name" value="trpA"/>
    <property type="match status" value="1"/>
</dbReference>